<dbReference type="Pfam" id="PF00296">
    <property type="entry name" value="Bac_luciferase"/>
    <property type="match status" value="1"/>
</dbReference>
<dbReference type="InterPro" id="IPR036661">
    <property type="entry name" value="Luciferase-like_sf"/>
</dbReference>
<feature type="domain" description="Luciferase-like" evidence="3">
    <location>
        <begin position="1"/>
        <end position="292"/>
    </location>
</feature>
<evidence type="ECO:0000259" key="3">
    <source>
        <dbReference type="Pfam" id="PF00296"/>
    </source>
</evidence>
<evidence type="ECO:0000313" key="4">
    <source>
        <dbReference type="EMBL" id="PWD84450.1"/>
    </source>
</evidence>
<dbReference type="Proteomes" id="UP000244948">
    <property type="component" value="Unassembled WGS sequence"/>
</dbReference>
<sequence>MKYSILDLANINQKETPRDAFHRAAALAQLGEKSGYTRFWVAEHHNMVNIASSATAVLIGYLASKTEKIRLGSGGIMLPNHAPLMVAEAFGTLESLYPNRIDLGVGRAPGTDPQTAYALRRDPARADHFPQEVVELLNYFHPQDNQRINAIPGMNLSIPVWILGSSLFGAQLAAHLGLPYAFAAHFAPTHMKEALALYRERFRPSAYLDKPYAMLCMNAVIAESNDEADYLFTTMEQSFTQLIRDDRKLTPPPITREEMERYWNPMEKRHVSSMLRISAVGDHNRAKEMIESLLTEIEVEELMFAGVIYDQEKRLDSFRRLSEVMQSIKR</sequence>
<dbReference type="FunFam" id="3.20.20.30:FF:000002">
    <property type="entry name" value="LLM class flavin-dependent oxidoreductase"/>
    <property type="match status" value="1"/>
</dbReference>
<protein>
    <recommendedName>
        <fullName evidence="2">Luciferase-like monooxygenase</fullName>
    </recommendedName>
</protein>
<dbReference type="PANTHER" id="PTHR30137">
    <property type="entry name" value="LUCIFERASE-LIKE MONOOXYGENASE"/>
    <property type="match status" value="1"/>
</dbReference>
<name>A0A2U2AMK5_9GAMM</name>
<comment type="similarity">
    <text evidence="1">To bacterial alkanal monooxygenase alpha and beta chains.</text>
</comment>
<dbReference type="CDD" id="cd00347">
    <property type="entry name" value="Flavin_utilizing_monoxygenases"/>
    <property type="match status" value="2"/>
</dbReference>
<dbReference type="EMBL" id="QEWR01000002">
    <property type="protein sequence ID" value="PWD84450.1"/>
    <property type="molecule type" value="Genomic_DNA"/>
</dbReference>
<evidence type="ECO:0000256" key="2">
    <source>
        <dbReference type="ARBA" id="ARBA00074555"/>
    </source>
</evidence>
<dbReference type="SUPFAM" id="SSF51679">
    <property type="entry name" value="Bacterial luciferase-like"/>
    <property type="match status" value="1"/>
</dbReference>
<accession>A0A2U2AMK5</accession>
<dbReference type="GO" id="GO:0016705">
    <property type="term" value="F:oxidoreductase activity, acting on paired donors, with incorporation or reduction of molecular oxygen"/>
    <property type="evidence" value="ECO:0007669"/>
    <property type="project" value="InterPro"/>
</dbReference>
<dbReference type="InterPro" id="IPR011251">
    <property type="entry name" value="Luciferase-like_dom"/>
</dbReference>
<dbReference type="NCBIfam" id="TIGR03558">
    <property type="entry name" value="oxido_grp_1"/>
    <property type="match status" value="1"/>
</dbReference>
<dbReference type="RefSeq" id="WP_109235628.1">
    <property type="nucleotide sequence ID" value="NZ_BMXZ01000001.1"/>
</dbReference>
<dbReference type="AlphaFoldDB" id="A0A2U2AMK5"/>
<comment type="caution">
    <text evidence="4">The sequence shown here is derived from an EMBL/GenBank/DDBJ whole genome shotgun (WGS) entry which is preliminary data.</text>
</comment>
<evidence type="ECO:0000256" key="1">
    <source>
        <dbReference type="ARBA" id="ARBA00007789"/>
    </source>
</evidence>
<keyword evidence="5" id="KW-1185">Reference proteome</keyword>
<gene>
    <name evidence="4" type="ORF">DC082_02600</name>
</gene>
<evidence type="ECO:0000313" key="5">
    <source>
        <dbReference type="Proteomes" id="UP000244948"/>
    </source>
</evidence>
<dbReference type="PANTHER" id="PTHR30137:SF6">
    <property type="entry name" value="LUCIFERASE-LIKE MONOOXYGENASE"/>
    <property type="match status" value="1"/>
</dbReference>
<proteinExistence type="predicted"/>
<dbReference type="InterPro" id="IPR019949">
    <property type="entry name" value="CmoO-like"/>
</dbReference>
<dbReference type="Gene3D" id="3.20.20.30">
    <property type="entry name" value="Luciferase-like domain"/>
    <property type="match status" value="1"/>
</dbReference>
<dbReference type="GO" id="GO:0005829">
    <property type="term" value="C:cytosol"/>
    <property type="evidence" value="ECO:0007669"/>
    <property type="project" value="TreeGrafter"/>
</dbReference>
<dbReference type="InterPro" id="IPR050766">
    <property type="entry name" value="Bact_Lucif_Oxidored"/>
</dbReference>
<reference evidence="4 5" key="1">
    <citation type="journal article" date="2018" name="Genome Announc.">
        <title>Ignatzschineria cameli sp. nov., isolated from necrotic foot tissue of dromedaries (Camelus dromedarius) and associated maggots (Wohlfahrtia species) in Dubai.</title>
        <authorList>
            <person name="Tsang C.C."/>
            <person name="Tang J.Y."/>
            <person name="Fong J.Y."/>
            <person name="Kinne J."/>
            <person name="Lee H.H."/>
            <person name="Joseph M."/>
            <person name="Jose S."/>
            <person name="Schuster R.K."/>
            <person name="Tang Y."/>
            <person name="Sivakumar S."/>
            <person name="Chen J.H."/>
            <person name="Teng J.L."/>
            <person name="Lau S.K."/>
            <person name="Wernery U."/>
            <person name="Woo P.C."/>
        </authorList>
    </citation>
    <scope>NUCLEOTIDE SEQUENCE [LARGE SCALE GENOMIC DNA]</scope>
    <source>
        <strain evidence="4 5">KCTC 22643</strain>
    </source>
</reference>
<organism evidence="4 5">
    <name type="scientific">Ignatzschineria indica</name>
    <dbReference type="NCBI Taxonomy" id="472583"/>
    <lineage>
        <taxon>Bacteria</taxon>
        <taxon>Pseudomonadati</taxon>
        <taxon>Pseudomonadota</taxon>
        <taxon>Gammaproteobacteria</taxon>
        <taxon>Cardiobacteriales</taxon>
        <taxon>Ignatzschineriaceae</taxon>
        <taxon>Ignatzschineria</taxon>
    </lineage>
</organism>